<accession>A0A3L6P9M0</accession>
<evidence type="ECO:0000313" key="2">
    <source>
        <dbReference type="EMBL" id="RLM51055.1"/>
    </source>
</evidence>
<feature type="compositionally biased region" description="Basic and acidic residues" evidence="1">
    <location>
        <begin position="38"/>
        <end position="48"/>
    </location>
</feature>
<dbReference type="AlphaFoldDB" id="A0A3L6P9M0"/>
<protein>
    <submittedName>
        <fullName evidence="2">Uncharacterized protein</fullName>
    </submittedName>
</protein>
<sequence length="96" mass="9720">MEASGGGDGSAFGGSGRQVMKRIKLICGENLCRYREQGGEGEGVERPAGKGWEVGGGRSSAAGVAVVRVSGLLGFQWSPTKVGGAPIVVADRREGG</sequence>
<organism evidence="2 3">
    <name type="scientific">Panicum miliaceum</name>
    <name type="common">Proso millet</name>
    <name type="synonym">Broomcorn millet</name>
    <dbReference type="NCBI Taxonomy" id="4540"/>
    <lineage>
        <taxon>Eukaryota</taxon>
        <taxon>Viridiplantae</taxon>
        <taxon>Streptophyta</taxon>
        <taxon>Embryophyta</taxon>
        <taxon>Tracheophyta</taxon>
        <taxon>Spermatophyta</taxon>
        <taxon>Magnoliopsida</taxon>
        <taxon>Liliopsida</taxon>
        <taxon>Poales</taxon>
        <taxon>Poaceae</taxon>
        <taxon>PACMAD clade</taxon>
        <taxon>Panicoideae</taxon>
        <taxon>Panicodae</taxon>
        <taxon>Paniceae</taxon>
        <taxon>Panicinae</taxon>
        <taxon>Panicum</taxon>
        <taxon>Panicum sect. Panicum</taxon>
    </lineage>
</organism>
<feature type="region of interest" description="Disordered" evidence="1">
    <location>
        <begin position="38"/>
        <end position="58"/>
    </location>
</feature>
<reference evidence="3" key="1">
    <citation type="journal article" date="2019" name="Nat. Commun.">
        <title>The genome of broomcorn millet.</title>
        <authorList>
            <person name="Zou C."/>
            <person name="Miki D."/>
            <person name="Li D."/>
            <person name="Tang Q."/>
            <person name="Xiao L."/>
            <person name="Rajput S."/>
            <person name="Deng P."/>
            <person name="Jia W."/>
            <person name="Huang R."/>
            <person name="Zhang M."/>
            <person name="Sun Y."/>
            <person name="Hu J."/>
            <person name="Fu X."/>
            <person name="Schnable P.S."/>
            <person name="Li F."/>
            <person name="Zhang H."/>
            <person name="Feng B."/>
            <person name="Zhu X."/>
            <person name="Liu R."/>
            <person name="Schnable J.C."/>
            <person name="Zhu J.-K."/>
            <person name="Zhang H."/>
        </authorList>
    </citation>
    <scope>NUCLEOTIDE SEQUENCE [LARGE SCALE GENOMIC DNA]</scope>
</reference>
<keyword evidence="3" id="KW-1185">Reference proteome</keyword>
<dbReference type="EMBL" id="PQIB02000388">
    <property type="protein sequence ID" value="RLM51055.1"/>
    <property type="molecule type" value="Genomic_DNA"/>
</dbReference>
<gene>
    <name evidence="2" type="ORF">C2845_PMPSC055583</name>
</gene>
<proteinExistence type="predicted"/>
<dbReference type="Proteomes" id="UP000275267">
    <property type="component" value="Unassembled WGS sequence"/>
</dbReference>
<evidence type="ECO:0000256" key="1">
    <source>
        <dbReference type="SAM" id="MobiDB-lite"/>
    </source>
</evidence>
<evidence type="ECO:0000313" key="3">
    <source>
        <dbReference type="Proteomes" id="UP000275267"/>
    </source>
</evidence>
<name>A0A3L6P9M0_PANMI</name>
<comment type="caution">
    <text evidence="2">The sequence shown here is derived from an EMBL/GenBank/DDBJ whole genome shotgun (WGS) entry which is preliminary data.</text>
</comment>